<keyword evidence="2" id="KW-1185">Reference proteome</keyword>
<organism evidence="1 2">
    <name type="scientific">Sphingomonas aurea</name>
    <dbReference type="NCBI Taxonomy" id="3063994"/>
    <lineage>
        <taxon>Bacteria</taxon>
        <taxon>Pseudomonadati</taxon>
        <taxon>Pseudomonadota</taxon>
        <taxon>Alphaproteobacteria</taxon>
        <taxon>Sphingomonadales</taxon>
        <taxon>Sphingomonadaceae</taxon>
        <taxon>Sphingomonas</taxon>
    </lineage>
</organism>
<comment type="caution">
    <text evidence="1">The sequence shown here is derived from an EMBL/GenBank/DDBJ whole genome shotgun (WGS) entry which is preliminary data.</text>
</comment>
<reference evidence="1 2" key="1">
    <citation type="submission" date="2023-07" db="EMBL/GenBank/DDBJ databases">
        <authorList>
            <person name="Kim M.K."/>
        </authorList>
    </citation>
    <scope>NUCLEOTIDE SEQUENCE [LARGE SCALE GENOMIC DNA]</scope>
    <source>
        <strain evidence="1 2">KR1UV-12</strain>
    </source>
</reference>
<dbReference type="EMBL" id="JAUUDS010000003">
    <property type="protein sequence ID" value="MDP1027430.1"/>
    <property type="molecule type" value="Genomic_DNA"/>
</dbReference>
<evidence type="ECO:0000313" key="2">
    <source>
        <dbReference type="Proteomes" id="UP001230685"/>
    </source>
</evidence>
<protein>
    <submittedName>
        <fullName evidence="1">Uncharacterized protein</fullName>
    </submittedName>
</protein>
<name>A0ABT9EKD0_9SPHN</name>
<dbReference type="Proteomes" id="UP001230685">
    <property type="component" value="Unassembled WGS sequence"/>
</dbReference>
<evidence type="ECO:0000313" key="1">
    <source>
        <dbReference type="EMBL" id="MDP1027430.1"/>
    </source>
</evidence>
<gene>
    <name evidence="1" type="ORF">Q5H91_09415</name>
</gene>
<sequence>MTRMAVLDRTQGFRRAFWRDVSSSVSMGFAREAVMDSGDRQVAMRRTAEMAAVFMIGDGLLGILQPTRHVELWRSRFVIVDNLVRPFGGRPGRRRGYGVVQLVAGLALASRLRAPAKSVTAGDIDG</sequence>
<accession>A0ABT9EKD0</accession>
<proteinExistence type="predicted"/>